<gene>
    <name evidence="3" type="ORF">HD593_004429</name>
</gene>
<organism evidence="3 4">
    <name type="scientific">Nonomuraea rubra</name>
    <dbReference type="NCBI Taxonomy" id="46180"/>
    <lineage>
        <taxon>Bacteria</taxon>
        <taxon>Bacillati</taxon>
        <taxon>Actinomycetota</taxon>
        <taxon>Actinomycetes</taxon>
        <taxon>Streptosporangiales</taxon>
        <taxon>Streptosporangiaceae</taxon>
        <taxon>Nonomuraea</taxon>
    </lineage>
</organism>
<feature type="domain" description="Pyruvate phosphate dikinase AMP/ATP-binding" evidence="2">
    <location>
        <begin position="18"/>
        <end position="132"/>
    </location>
</feature>
<feature type="region of interest" description="Disordered" evidence="1">
    <location>
        <begin position="98"/>
        <end position="120"/>
    </location>
</feature>
<dbReference type="SUPFAM" id="SSF56059">
    <property type="entry name" value="Glutathione synthetase ATP-binding domain-like"/>
    <property type="match status" value="1"/>
</dbReference>
<dbReference type="PANTHER" id="PTHR43615:SF1">
    <property type="entry name" value="PPDK_N DOMAIN-CONTAINING PROTEIN"/>
    <property type="match status" value="1"/>
</dbReference>
<reference evidence="3 4" key="1">
    <citation type="submission" date="2020-08" db="EMBL/GenBank/DDBJ databases">
        <title>Sequencing the genomes of 1000 actinobacteria strains.</title>
        <authorList>
            <person name="Klenk H.-P."/>
        </authorList>
    </citation>
    <scope>NUCLEOTIDE SEQUENCE [LARGE SCALE GENOMIC DNA]</scope>
    <source>
        <strain evidence="3 4">DSM 43768</strain>
    </source>
</reference>
<dbReference type="InterPro" id="IPR051549">
    <property type="entry name" value="PEP_Utilizing_Enz"/>
</dbReference>
<dbReference type="GO" id="GO:0016301">
    <property type="term" value="F:kinase activity"/>
    <property type="evidence" value="ECO:0007669"/>
    <property type="project" value="InterPro"/>
</dbReference>
<dbReference type="EMBL" id="JACHMI010000001">
    <property type="protein sequence ID" value="MBB6549634.1"/>
    <property type="molecule type" value="Genomic_DNA"/>
</dbReference>
<dbReference type="InterPro" id="IPR002192">
    <property type="entry name" value="PPDK_AMP/ATP-bd"/>
</dbReference>
<evidence type="ECO:0000259" key="2">
    <source>
        <dbReference type="Pfam" id="PF01326"/>
    </source>
</evidence>
<keyword evidence="4" id="KW-1185">Reference proteome</keyword>
<proteinExistence type="predicted"/>
<comment type="caution">
    <text evidence="3">The sequence shown here is derived from an EMBL/GenBank/DDBJ whole genome shotgun (WGS) entry which is preliminary data.</text>
</comment>
<evidence type="ECO:0000313" key="4">
    <source>
        <dbReference type="Proteomes" id="UP000565579"/>
    </source>
</evidence>
<sequence>MSPPTPTGRSSSRTPGSRIQDGFDHRAVRLSVVVQRMVFPEAAGILFTADPVSGNRTVVSIGAGFGLGEAFVSGLVNAGNYRVRAGRIIGRQIATQTKELRASPSGGTEEQPIEPARQHTQTLTDSQILRLELHDKLGRTAGVVAGNRFSKDVCAELTSAWARPATLKSLDQVDVLMAGALRTVLKRRDFVASLARGRTSMLDFGEGGPLPIVRQYLKLSREDDPGVVPGLIAYTEQRVEAEAAGLAGRGFIKEPEDVYFLSIEEFRHAVNTGELDYSTVTQRREAHETYRKLVPPRVITSEAPWWPASTAFPPSSAWRVPPSASRTAGASG</sequence>
<dbReference type="PANTHER" id="PTHR43615">
    <property type="entry name" value="PHOSPHOENOLPYRUVATE SYNTHASE-RELATED"/>
    <property type="match status" value="1"/>
</dbReference>
<dbReference type="Gene3D" id="3.30.470.20">
    <property type="entry name" value="ATP-grasp fold, B domain"/>
    <property type="match status" value="1"/>
</dbReference>
<accession>A0A7X0NUC7</accession>
<feature type="region of interest" description="Disordered" evidence="1">
    <location>
        <begin position="1"/>
        <end position="20"/>
    </location>
</feature>
<protein>
    <recommendedName>
        <fullName evidence="2">Pyruvate phosphate dikinase AMP/ATP-binding domain-containing protein</fullName>
    </recommendedName>
</protein>
<feature type="compositionally biased region" description="Low complexity" evidence="1">
    <location>
        <begin position="7"/>
        <end position="18"/>
    </location>
</feature>
<evidence type="ECO:0000256" key="1">
    <source>
        <dbReference type="SAM" id="MobiDB-lite"/>
    </source>
</evidence>
<dbReference type="AlphaFoldDB" id="A0A7X0NUC7"/>
<name>A0A7X0NUC7_9ACTN</name>
<dbReference type="GO" id="GO:0005524">
    <property type="term" value="F:ATP binding"/>
    <property type="evidence" value="ECO:0007669"/>
    <property type="project" value="InterPro"/>
</dbReference>
<dbReference type="Proteomes" id="UP000565579">
    <property type="component" value="Unassembled WGS sequence"/>
</dbReference>
<dbReference type="Pfam" id="PF01326">
    <property type="entry name" value="PPDK_N"/>
    <property type="match status" value="1"/>
</dbReference>
<evidence type="ECO:0000313" key="3">
    <source>
        <dbReference type="EMBL" id="MBB6549634.1"/>
    </source>
</evidence>